<comment type="caution">
    <text evidence="2">The sequence shown here is derived from an EMBL/GenBank/DDBJ whole genome shotgun (WGS) entry which is preliminary data.</text>
</comment>
<dbReference type="GO" id="GO:0004341">
    <property type="term" value="F:gluconolactonase activity"/>
    <property type="evidence" value="ECO:0007669"/>
    <property type="project" value="UniProtKB-EC"/>
</dbReference>
<name>A0ABU2CG55_9BURK</name>
<dbReference type="PANTHER" id="PTHR47572">
    <property type="entry name" value="LIPOPROTEIN-RELATED"/>
    <property type="match status" value="1"/>
</dbReference>
<dbReference type="InterPro" id="IPR013658">
    <property type="entry name" value="SGL"/>
</dbReference>
<evidence type="ECO:0000313" key="2">
    <source>
        <dbReference type="EMBL" id="MDR7380299.1"/>
    </source>
</evidence>
<dbReference type="EC" id="3.1.1.17" evidence="2"/>
<dbReference type="Pfam" id="PF08450">
    <property type="entry name" value="SGL"/>
    <property type="match status" value="1"/>
</dbReference>
<organism evidence="2 3">
    <name type="scientific">Rhodoferax ferrireducens</name>
    <dbReference type="NCBI Taxonomy" id="192843"/>
    <lineage>
        <taxon>Bacteria</taxon>
        <taxon>Pseudomonadati</taxon>
        <taxon>Pseudomonadota</taxon>
        <taxon>Betaproteobacteria</taxon>
        <taxon>Burkholderiales</taxon>
        <taxon>Comamonadaceae</taxon>
        <taxon>Rhodoferax</taxon>
    </lineage>
</organism>
<evidence type="ECO:0000259" key="1">
    <source>
        <dbReference type="Pfam" id="PF08450"/>
    </source>
</evidence>
<gene>
    <name evidence="2" type="ORF">J2X19_005001</name>
</gene>
<dbReference type="EMBL" id="JAVDXT010000007">
    <property type="protein sequence ID" value="MDR7380299.1"/>
    <property type="molecule type" value="Genomic_DNA"/>
</dbReference>
<proteinExistence type="predicted"/>
<dbReference type="PANTHER" id="PTHR47572:SF5">
    <property type="entry name" value="BLR2277 PROTEIN"/>
    <property type="match status" value="1"/>
</dbReference>
<protein>
    <submittedName>
        <fullName evidence="2">Gluconolactonase</fullName>
        <ecNumber evidence="2">3.1.1.17</ecNumber>
    </submittedName>
</protein>
<dbReference type="Gene3D" id="2.120.10.30">
    <property type="entry name" value="TolB, C-terminal domain"/>
    <property type="match status" value="1"/>
</dbReference>
<keyword evidence="2" id="KW-0378">Hydrolase</keyword>
<dbReference type="Proteomes" id="UP001180487">
    <property type="component" value="Unassembled WGS sequence"/>
</dbReference>
<dbReference type="InterPro" id="IPR051262">
    <property type="entry name" value="SMP-30/CGR1_Lactonase"/>
</dbReference>
<evidence type="ECO:0000313" key="3">
    <source>
        <dbReference type="Proteomes" id="UP001180487"/>
    </source>
</evidence>
<reference evidence="2 3" key="1">
    <citation type="submission" date="2023-07" db="EMBL/GenBank/DDBJ databases">
        <title>Sorghum-associated microbial communities from plants grown in Nebraska, USA.</title>
        <authorList>
            <person name="Schachtman D."/>
        </authorList>
    </citation>
    <scope>NUCLEOTIDE SEQUENCE [LARGE SCALE GENOMIC DNA]</scope>
    <source>
        <strain evidence="2 3">BE313</strain>
    </source>
</reference>
<dbReference type="SUPFAM" id="SSF63829">
    <property type="entry name" value="Calcium-dependent phosphotriesterase"/>
    <property type="match status" value="1"/>
</dbReference>
<keyword evidence="3" id="KW-1185">Reference proteome</keyword>
<dbReference type="RefSeq" id="WP_310377147.1">
    <property type="nucleotide sequence ID" value="NZ_JAVDXT010000007.1"/>
</dbReference>
<sequence length="307" mass="33380">MWNLSGIPPQTIEAELLTRLPDALRQPRRTDWVDANKPGHVLDSFLEGPVFDRAGNLYVTDIPYGRIFRITPALEWQLVLQYEGWPNGLALHADGNLWIADYRRGILRLDLASGELRTVLGHRNSESFKGVNDLTFDLQGRLYFTDQGQTGLHDPTGRVYRWSPDGRLDLLLANAPSPNGLVLNAEGNLLYLAVTRGNQVWRAPLLPDGALSKVGAFQTFFGSSGPDGLALAADGSLVVAHASLGGAFVLNPRGEVTHFVRSPTGSTLTNLAFRPGTHTLVMTESSSGSVLQAALPCSGQTLYSHSR</sequence>
<dbReference type="InterPro" id="IPR011042">
    <property type="entry name" value="6-blade_b-propeller_TolB-like"/>
</dbReference>
<feature type="domain" description="SMP-30/Gluconolactonase/LRE-like region" evidence="1">
    <location>
        <begin position="47"/>
        <end position="284"/>
    </location>
</feature>
<accession>A0ABU2CG55</accession>